<dbReference type="Pfam" id="PF00581">
    <property type="entry name" value="Rhodanese"/>
    <property type="match status" value="2"/>
</dbReference>
<dbReference type="EMBL" id="QRGO01000001">
    <property type="protein sequence ID" value="RDV05773.1"/>
    <property type="molecule type" value="Genomic_DNA"/>
</dbReference>
<keyword evidence="2" id="KW-0677">Repeat</keyword>
<keyword evidence="3" id="KW-0732">Signal</keyword>
<evidence type="ECO:0000256" key="1">
    <source>
        <dbReference type="ARBA" id="ARBA00022679"/>
    </source>
</evidence>
<feature type="chain" id="PRO_5016961883" evidence="3">
    <location>
        <begin position="28"/>
        <end position="324"/>
    </location>
</feature>
<dbReference type="PANTHER" id="PTHR11364:SF27">
    <property type="entry name" value="SULFURTRANSFERASE"/>
    <property type="match status" value="1"/>
</dbReference>
<keyword evidence="1 5" id="KW-0808">Transferase</keyword>
<dbReference type="Gene3D" id="3.40.250.10">
    <property type="entry name" value="Rhodanese-like domain"/>
    <property type="match status" value="2"/>
</dbReference>
<dbReference type="SUPFAM" id="SSF52821">
    <property type="entry name" value="Rhodanese/Cell cycle control phosphatase"/>
    <property type="match status" value="2"/>
</dbReference>
<sequence>MRKFFAPFVAAGLSALVSLGATFSASAAEPQPLVSVSWLQQHLDDKNLLVLDIRSAIDGGGAKAYEEAHIPGAVHSDYDKAGWRVTRNDVPFMLPTVAELEKLIGEIGIDENTHVVVVPAGVNFTDFGSAARTYWTLKVVGVNNVSILDGGVAGWKAAGLALEKGVKKPVPTIFTATLNEKLLSRIDDVTKVETAKNATLLDARPASFFTGKEKAPAAKAYGHIPGAVNLDSASFYDAATNRLKPRAELAALAAQLPAQQPVIAYCNTGHWAATDWFVLHELLGRQDVSLYDGSMVEWTANASRPIDSARTKWDDVKKVLGLGS</sequence>
<feature type="domain" description="Rhodanese" evidence="4">
    <location>
        <begin position="194"/>
        <end position="307"/>
    </location>
</feature>
<dbReference type="AlphaFoldDB" id="A0A371BED7"/>
<feature type="signal peptide" evidence="3">
    <location>
        <begin position="1"/>
        <end position="27"/>
    </location>
</feature>
<dbReference type="GO" id="GO:0004792">
    <property type="term" value="F:thiosulfate-cyanide sulfurtransferase activity"/>
    <property type="evidence" value="ECO:0007669"/>
    <property type="project" value="TreeGrafter"/>
</dbReference>
<dbReference type="OrthoDB" id="9781034at2"/>
<dbReference type="PROSITE" id="PS50206">
    <property type="entry name" value="RHODANESE_3"/>
    <property type="match status" value="2"/>
</dbReference>
<gene>
    <name evidence="5" type="ORF">DXH78_07765</name>
</gene>
<dbReference type="Proteomes" id="UP000263993">
    <property type="component" value="Unassembled WGS sequence"/>
</dbReference>
<dbReference type="InterPro" id="IPR036873">
    <property type="entry name" value="Rhodanese-like_dom_sf"/>
</dbReference>
<dbReference type="InterPro" id="IPR001763">
    <property type="entry name" value="Rhodanese-like_dom"/>
</dbReference>
<dbReference type="InterPro" id="IPR045078">
    <property type="entry name" value="TST/MPST-like"/>
</dbReference>
<protein>
    <submittedName>
        <fullName evidence="5">Sulfurtransferase</fullName>
    </submittedName>
</protein>
<name>A0A371BED7_9BRAD</name>
<proteinExistence type="predicted"/>
<feature type="domain" description="Rhodanese" evidence="4">
    <location>
        <begin position="44"/>
        <end position="164"/>
    </location>
</feature>
<evidence type="ECO:0000256" key="2">
    <source>
        <dbReference type="ARBA" id="ARBA00022737"/>
    </source>
</evidence>
<dbReference type="PANTHER" id="PTHR11364">
    <property type="entry name" value="THIOSULFATE SULFERTANSFERASE"/>
    <property type="match status" value="1"/>
</dbReference>
<dbReference type="SMART" id="SM00450">
    <property type="entry name" value="RHOD"/>
    <property type="match status" value="2"/>
</dbReference>
<evidence type="ECO:0000313" key="6">
    <source>
        <dbReference type="Proteomes" id="UP000263993"/>
    </source>
</evidence>
<keyword evidence="6" id="KW-1185">Reference proteome</keyword>
<reference evidence="6" key="1">
    <citation type="submission" date="2018-08" db="EMBL/GenBank/DDBJ databases">
        <authorList>
            <person name="Kim S.-J."/>
            <person name="Jung G.-Y."/>
        </authorList>
    </citation>
    <scope>NUCLEOTIDE SEQUENCE [LARGE SCALE GENOMIC DNA]</scope>
    <source>
        <strain evidence="6">GY_H</strain>
    </source>
</reference>
<dbReference type="CDD" id="cd01448">
    <property type="entry name" value="TST_Repeat_1"/>
    <property type="match status" value="1"/>
</dbReference>
<comment type="caution">
    <text evidence="5">The sequence shown here is derived from an EMBL/GenBank/DDBJ whole genome shotgun (WGS) entry which is preliminary data.</text>
</comment>
<evidence type="ECO:0000259" key="4">
    <source>
        <dbReference type="PROSITE" id="PS50206"/>
    </source>
</evidence>
<evidence type="ECO:0000313" key="5">
    <source>
        <dbReference type="EMBL" id="RDV05773.1"/>
    </source>
</evidence>
<accession>A0A371BED7</accession>
<organism evidence="5 6">
    <name type="scientific">Undibacter mobilis</name>
    <dbReference type="NCBI Taxonomy" id="2292256"/>
    <lineage>
        <taxon>Bacteria</taxon>
        <taxon>Pseudomonadati</taxon>
        <taxon>Pseudomonadota</taxon>
        <taxon>Alphaproteobacteria</taxon>
        <taxon>Hyphomicrobiales</taxon>
        <taxon>Nitrobacteraceae</taxon>
        <taxon>Undibacter</taxon>
    </lineage>
</organism>
<dbReference type="RefSeq" id="WP_115517794.1">
    <property type="nucleotide sequence ID" value="NZ_QRGO01000001.1"/>
</dbReference>
<evidence type="ECO:0000256" key="3">
    <source>
        <dbReference type="SAM" id="SignalP"/>
    </source>
</evidence>